<dbReference type="PRINTS" id="PR00364">
    <property type="entry name" value="DISEASERSIST"/>
</dbReference>
<dbReference type="Pfam" id="PF01582">
    <property type="entry name" value="TIR"/>
    <property type="match status" value="1"/>
</dbReference>
<dbReference type="SUPFAM" id="SSF46785">
    <property type="entry name" value="Winged helix' DNA-binding domain"/>
    <property type="match status" value="1"/>
</dbReference>
<feature type="domain" description="TIR" evidence="4">
    <location>
        <begin position="1"/>
        <end position="129"/>
    </location>
</feature>
<dbReference type="Pfam" id="PF00931">
    <property type="entry name" value="NB-ARC"/>
    <property type="match status" value="1"/>
</dbReference>
<dbReference type="InterPro" id="IPR027417">
    <property type="entry name" value="P-loop_NTPase"/>
</dbReference>
<organism evidence="5 6">
    <name type="scientific">Glycine soja</name>
    <name type="common">Wild soybean</name>
    <dbReference type="NCBI Taxonomy" id="3848"/>
    <lineage>
        <taxon>Eukaryota</taxon>
        <taxon>Viridiplantae</taxon>
        <taxon>Streptophyta</taxon>
        <taxon>Embryophyta</taxon>
        <taxon>Tracheophyta</taxon>
        <taxon>Spermatophyta</taxon>
        <taxon>Magnoliopsida</taxon>
        <taxon>eudicotyledons</taxon>
        <taxon>Gunneridae</taxon>
        <taxon>Pentapetalae</taxon>
        <taxon>rosids</taxon>
        <taxon>fabids</taxon>
        <taxon>Fabales</taxon>
        <taxon>Fabaceae</taxon>
        <taxon>Papilionoideae</taxon>
        <taxon>50 kb inversion clade</taxon>
        <taxon>NPAAA clade</taxon>
        <taxon>indigoferoid/millettioid clade</taxon>
        <taxon>Phaseoleae</taxon>
        <taxon>Glycine</taxon>
        <taxon>Glycine subgen. Soja</taxon>
    </lineage>
</organism>
<evidence type="ECO:0000256" key="3">
    <source>
        <dbReference type="ARBA" id="ARBA00022821"/>
    </source>
</evidence>
<dbReference type="Gene3D" id="3.40.50.300">
    <property type="entry name" value="P-loop containing nucleotide triphosphate hydrolases"/>
    <property type="match status" value="1"/>
</dbReference>
<dbReference type="Proteomes" id="UP000289340">
    <property type="component" value="Chromosome 16"/>
</dbReference>
<dbReference type="AlphaFoldDB" id="A0A445GG37"/>
<dbReference type="Gene3D" id="1.10.8.430">
    <property type="entry name" value="Helical domain of apoptotic protease-activating factors"/>
    <property type="match status" value="1"/>
</dbReference>
<evidence type="ECO:0000256" key="1">
    <source>
        <dbReference type="ARBA" id="ARBA00022614"/>
    </source>
</evidence>
<dbReference type="InterPro" id="IPR032675">
    <property type="entry name" value="LRR_dom_sf"/>
</dbReference>
<dbReference type="SUPFAM" id="SSF52540">
    <property type="entry name" value="P-loop containing nucleoside triphosphate hydrolases"/>
    <property type="match status" value="1"/>
</dbReference>
<keyword evidence="2" id="KW-0677">Repeat</keyword>
<dbReference type="Pfam" id="PF23282">
    <property type="entry name" value="WHD_ROQ1"/>
    <property type="match status" value="1"/>
</dbReference>
<keyword evidence="1" id="KW-0433">Leucine-rich repeat</keyword>
<dbReference type="GO" id="GO:0051707">
    <property type="term" value="P:response to other organism"/>
    <property type="evidence" value="ECO:0007669"/>
    <property type="project" value="UniProtKB-ARBA"/>
</dbReference>
<accession>A0A445GG37</accession>
<dbReference type="Pfam" id="PF23598">
    <property type="entry name" value="LRR_14"/>
    <property type="match status" value="1"/>
</dbReference>
<dbReference type="InterPro" id="IPR036390">
    <property type="entry name" value="WH_DNA-bd_sf"/>
</dbReference>
<dbReference type="EMBL" id="QZWG01000016">
    <property type="protein sequence ID" value="RZB60175.1"/>
    <property type="molecule type" value="Genomic_DNA"/>
</dbReference>
<comment type="caution">
    <text evidence="5">The sequence shown here is derived from an EMBL/GenBank/DDBJ whole genome shotgun (WGS) entry which is preliminary data.</text>
</comment>
<dbReference type="InterPro" id="IPR035897">
    <property type="entry name" value="Toll_tir_struct_dom_sf"/>
</dbReference>
<dbReference type="GO" id="GO:0006952">
    <property type="term" value="P:defense response"/>
    <property type="evidence" value="ECO:0007669"/>
    <property type="project" value="UniProtKB-KW"/>
</dbReference>
<dbReference type="GO" id="GO:0007165">
    <property type="term" value="P:signal transduction"/>
    <property type="evidence" value="ECO:0007669"/>
    <property type="project" value="InterPro"/>
</dbReference>
<dbReference type="Gene3D" id="3.40.50.10140">
    <property type="entry name" value="Toll/interleukin-1 receptor homology (TIR) domain"/>
    <property type="match status" value="1"/>
</dbReference>
<name>A0A445GG37_GLYSO</name>
<dbReference type="PROSITE" id="PS50104">
    <property type="entry name" value="TIR"/>
    <property type="match status" value="1"/>
</dbReference>
<dbReference type="GO" id="GO:0043531">
    <property type="term" value="F:ADP binding"/>
    <property type="evidence" value="ECO:0007669"/>
    <property type="project" value="InterPro"/>
</dbReference>
<dbReference type="InterPro" id="IPR058192">
    <property type="entry name" value="WHD_ROQ1-like"/>
</dbReference>
<keyword evidence="6" id="KW-1185">Reference proteome</keyword>
<evidence type="ECO:0000313" key="5">
    <source>
        <dbReference type="EMBL" id="RZB60175.1"/>
    </source>
</evidence>
<proteinExistence type="predicted"/>
<reference evidence="5 6" key="1">
    <citation type="submission" date="2018-09" db="EMBL/GenBank/DDBJ databases">
        <title>A high-quality reference genome of wild soybean provides a powerful tool to mine soybean genomes.</title>
        <authorList>
            <person name="Xie M."/>
            <person name="Chung C.Y.L."/>
            <person name="Li M.-W."/>
            <person name="Wong F.-L."/>
            <person name="Chan T.-F."/>
            <person name="Lam H.-M."/>
        </authorList>
    </citation>
    <scope>NUCLEOTIDE SEQUENCE [LARGE SCALE GENOMIC DNA]</scope>
    <source>
        <strain evidence="6">cv. W05</strain>
        <tissue evidence="5">Hypocotyl of etiolated seedlings</tissue>
    </source>
</reference>
<dbReference type="InterPro" id="IPR055414">
    <property type="entry name" value="LRR_R13L4/SHOC2-like"/>
</dbReference>
<sequence length="1096" mass="124483">MNYPKGEELNEGLLRTIEGCRICVVVFSTNYPASSWCLKELEKIIECHKTYGHIVLPIFYDVDPSHIRHQRGAFGKNLKAFQGLWGKSVLSRWRTVLTEAANFSGWDVSNNRNEAQLVKEIAEDVLTKLDNTFMHMTEFPVGLESHVQEVIGYIENQSTKVCIVGIWGMGGLGKTTTAKAIYNRIHRRFMGRCFIEDIREVCETDRRGHLHLQEQLLSNVLKTKVNIQSVGIGRAMIESKLSRRKALIVLDDVIEFGQLKVLCGNRKWFGQGSIVIITTRDVRLLHKLKVDFVYKMEEMDENKSLELFSWHAFGEAKPTEEFDELARNVVAYCGGLPLALEVIGSYLSERRKKEWESVLSKLKIIPNDQVQEKLRISYNGLGDHMEKDIFLDICCFFIGKDRAYVTEILNGCGLHADIGITVLMERSLVKVAKNNKLEMHPLIRDMDREIIRESSTKKPGKRSRLWFQEDSLNVLTKNTGTKAIEGLALKLHSSSRDCFKAYAFKTMDQLRLLQLEHVELTGDYGYLPKHLRWIYWKRFPLKYMPKNFFLGGVIAIDLKHSNLRLVWKEPQVLPWLKILNLSHSKYLTETPDFSNLPSLEKLILKDCPSLCKVHQSIGDLQNLLLINLKDCTSLSNLPREIYKLKSLETLILSGCSKIDKLEEDIVQMEYLTTLIAKNTAVKQVPFSIVRLKSIEYISLCGYEGLSRNVFPSIILSWMSPTMNPVSRIRSFSGTSSSLISMDMHNNNLGDLVPILSSLLNLLTVSVQCDTGFQLSEELRTIQDEEYGSYRELEIASYASQIPKHYLSSYSIGIGSYQEFFNTLSRSISEGLATSAVSDVFLPSDNYPYWLAHMEDGHSVYFTVPDDFHMKGMTLCVVYLSTPEDTAIECLISVSMVNYTKGTIQIFKRDTVISFNDEDWQGIISHLGPGDEVQICVTFEHGLLVKKTAVYLIMCDESIDKETIPSPYPKEKQKKNVIVGFIKEICNVSDGGAVVHFVVVQVPLQKKEGSEVRDFGFGCCRKEVCVDSLVEMITFVHWSNCSNMMSEVAYFVGVQIEDNNKNDDSHCLSPEKRQLSVVSVVKVAVRTLSMTAVSSES</sequence>
<dbReference type="InterPro" id="IPR044974">
    <property type="entry name" value="Disease_R_plants"/>
</dbReference>
<evidence type="ECO:0000259" key="4">
    <source>
        <dbReference type="PROSITE" id="PS50104"/>
    </source>
</evidence>
<dbReference type="InterPro" id="IPR002182">
    <property type="entry name" value="NB-ARC"/>
</dbReference>
<dbReference type="PANTHER" id="PTHR11017:SF560">
    <property type="entry name" value="RESISTANCE PROTEIN (TIR-NBS-LRR CLASS), PUTATIVE-RELATED"/>
    <property type="match status" value="1"/>
</dbReference>
<keyword evidence="3" id="KW-0611">Plant defense</keyword>
<dbReference type="InterPro" id="IPR042197">
    <property type="entry name" value="Apaf_helical"/>
</dbReference>
<dbReference type="SUPFAM" id="SSF52200">
    <property type="entry name" value="Toll/Interleukin receptor TIR domain"/>
    <property type="match status" value="1"/>
</dbReference>
<dbReference type="InterPro" id="IPR000157">
    <property type="entry name" value="TIR_dom"/>
</dbReference>
<dbReference type="Gene3D" id="3.80.10.10">
    <property type="entry name" value="Ribonuclease Inhibitor"/>
    <property type="match status" value="1"/>
</dbReference>
<dbReference type="PANTHER" id="PTHR11017">
    <property type="entry name" value="LEUCINE-RICH REPEAT-CONTAINING PROTEIN"/>
    <property type="match status" value="1"/>
</dbReference>
<dbReference type="SMART" id="SM00255">
    <property type="entry name" value="TIR"/>
    <property type="match status" value="1"/>
</dbReference>
<dbReference type="SUPFAM" id="SSF52058">
    <property type="entry name" value="L domain-like"/>
    <property type="match status" value="1"/>
</dbReference>
<evidence type="ECO:0000313" key="6">
    <source>
        <dbReference type="Proteomes" id="UP000289340"/>
    </source>
</evidence>
<gene>
    <name evidence="5" type="ORF">D0Y65_043093</name>
</gene>
<evidence type="ECO:0000256" key="2">
    <source>
        <dbReference type="ARBA" id="ARBA00022737"/>
    </source>
</evidence>
<protein>
    <submittedName>
        <fullName evidence="5">TMV resistance protein N</fullName>
    </submittedName>
</protein>